<reference evidence="3" key="2">
    <citation type="submission" date="2025-09" db="UniProtKB">
        <authorList>
            <consortium name="Ensembl"/>
        </authorList>
    </citation>
    <scope>IDENTIFICATION</scope>
</reference>
<keyword evidence="1" id="KW-0732">Signal</keyword>
<dbReference type="InterPro" id="IPR003599">
    <property type="entry name" value="Ig_sub"/>
</dbReference>
<accession>A0A3Q3EWA2</accession>
<dbReference type="InterPro" id="IPR007110">
    <property type="entry name" value="Ig-like_dom"/>
</dbReference>
<dbReference type="InterPro" id="IPR003598">
    <property type="entry name" value="Ig_sub2"/>
</dbReference>
<dbReference type="InterPro" id="IPR013783">
    <property type="entry name" value="Ig-like_fold"/>
</dbReference>
<feature type="signal peptide" evidence="1">
    <location>
        <begin position="1"/>
        <end position="23"/>
    </location>
</feature>
<feature type="domain" description="Ig-like" evidence="2">
    <location>
        <begin position="294"/>
        <end position="375"/>
    </location>
</feature>
<dbReference type="SMART" id="SM00408">
    <property type="entry name" value="IGc2"/>
    <property type="match status" value="2"/>
</dbReference>
<dbReference type="Gene3D" id="2.60.40.10">
    <property type="entry name" value="Immunoglobulins"/>
    <property type="match status" value="3"/>
</dbReference>
<dbReference type="AlphaFoldDB" id="A0A3Q3EWA2"/>
<dbReference type="Proteomes" id="UP000264800">
    <property type="component" value="Unplaced"/>
</dbReference>
<dbReference type="CDD" id="cd00096">
    <property type="entry name" value="Ig"/>
    <property type="match status" value="1"/>
</dbReference>
<dbReference type="GeneTree" id="ENSGT01010000222294"/>
<dbReference type="InterPro" id="IPR036179">
    <property type="entry name" value="Ig-like_dom_sf"/>
</dbReference>
<protein>
    <recommendedName>
        <fullName evidence="2">Ig-like domain-containing protein</fullName>
    </recommendedName>
</protein>
<evidence type="ECO:0000313" key="3">
    <source>
        <dbReference type="Ensembl" id="ENSKMAP00000005902.1"/>
    </source>
</evidence>
<dbReference type="Pfam" id="PF13927">
    <property type="entry name" value="Ig_3"/>
    <property type="match status" value="1"/>
</dbReference>
<evidence type="ECO:0000259" key="2">
    <source>
        <dbReference type="PROSITE" id="PS50835"/>
    </source>
</evidence>
<evidence type="ECO:0000256" key="1">
    <source>
        <dbReference type="SAM" id="SignalP"/>
    </source>
</evidence>
<evidence type="ECO:0000313" key="4">
    <source>
        <dbReference type="Proteomes" id="UP000264800"/>
    </source>
</evidence>
<sequence length="383" mass="42905">SVVFLCVLVNLVFFLFPVQNGWGVTYSPTQICALKGSTVEIHCKYTHSHKKGGITIKVEKSFWFAKTDENPVDLKTEEQYAGRVEYNCDRTRCRLTIRDVKKSDSAVYKFRFETNTHDGSYTGKPGVTLNVTDLDPKVYVSKKNFHFKCLSKCITPDLSSYVWYKNGHKFNEGTYAYSDKFENKDSVSCAVKGYEDFPSPPVYAPVFSSASLNSSDNPVENSSVTLSCTSDANPAANYTWYKNETSDPQVLSKELQLVFSSIKSSDSGEYYCVSENQLGRRTSNSISVDVKYAPKCVSVTVSTSEITEGNSVTLTCSNDANPAASYTWYKDNQTVFEGQKGTYDFLSIRSEDSGMYHCTAKNHYGWINSSSVHVNVECKYKGF</sequence>
<dbReference type="InterPro" id="IPR013106">
    <property type="entry name" value="Ig_V-set"/>
</dbReference>
<feature type="domain" description="Ig-like" evidence="2">
    <location>
        <begin position="205"/>
        <end position="287"/>
    </location>
</feature>
<dbReference type="PANTHER" id="PTHR46013">
    <property type="entry name" value="VASCULAR CELL ADHESION MOLECULE 1"/>
    <property type="match status" value="1"/>
</dbReference>
<organism evidence="3 4">
    <name type="scientific">Kryptolebias marmoratus</name>
    <name type="common">Mangrove killifish</name>
    <name type="synonym">Rivulus marmoratus</name>
    <dbReference type="NCBI Taxonomy" id="37003"/>
    <lineage>
        <taxon>Eukaryota</taxon>
        <taxon>Metazoa</taxon>
        <taxon>Chordata</taxon>
        <taxon>Craniata</taxon>
        <taxon>Vertebrata</taxon>
        <taxon>Euteleostomi</taxon>
        <taxon>Actinopterygii</taxon>
        <taxon>Neopterygii</taxon>
        <taxon>Teleostei</taxon>
        <taxon>Neoteleostei</taxon>
        <taxon>Acanthomorphata</taxon>
        <taxon>Ovalentaria</taxon>
        <taxon>Atherinomorphae</taxon>
        <taxon>Cyprinodontiformes</taxon>
        <taxon>Rivulidae</taxon>
        <taxon>Kryptolebias</taxon>
    </lineage>
</organism>
<dbReference type="Pfam" id="PF13895">
    <property type="entry name" value="Ig_2"/>
    <property type="match status" value="1"/>
</dbReference>
<dbReference type="PROSITE" id="PS50835">
    <property type="entry name" value="IG_LIKE"/>
    <property type="match status" value="2"/>
</dbReference>
<keyword evidence="4" id="KW-1185">Reference proteome</keyword>
<dbReference type="PANTHER" id="PTHR46013:SF4">
    <property type="entry name" value="B-CELL RECEPTOR CD22-RELATED"/>
    <property type="match status" value="1"/>
</dbReference>
<dbReference type="Pfam" id="PF07686">
    <property type="entry name" value="V-set"/>
    <property type="match status" value="1"/>
</dbReference>
<reference evidence="3" key="1">
    <citation type="submission" date="2025-08" db="UniProtKB">
        <authorList>
            <consortium name="Ensembl"/>
        </authorList>
    </citation>
    <scope>IDENTIFICATION</scope>
</reference>
<feature type="chain" id="PRO_5018609309" description="Ig-like domain-containing protein" evidence="1">
    <location>
        <begin position="24"/>
        <end position="383"/>
    </location>
</feature>
<name>A0A3Q3EWA2_KRYMA</name>
<proteinExistence type="predicted"/>
<dbReference type="OMA" id="SYQNQHF"/>
<dbReference type="SUPFAM" id="SSF48726">
    <property type="entry name" value="Immunoglobulin"/>
    <property type="match status" value="3"/>
</dbReference>
<dbReference type="SMART" id="SM00409">
    <property type="entry name" value="IG"/>
    <property type="match status" value="3"/>
</dbReference>
<dbReference type="Ensembl" id="ENSKMAT00000006004.1">
    <property type="protein sequence ID" value="ENSKMAP00000005902.1"/>
    <property type="gene ID" value="ENSKMAG00000004476.1"/>
</dbReference>